<name>A0ABU9E8L9_9BACT</name>
<keyword evidence="5 6" id="KW-0413">Isomerase</keyword>
<dbReference type="RefSeq" id="WP_405286777.1">
    <property type="nucleotide sequence ID" value="NZ_JBBHLI010000004.1"/>
</dbReference>
<dbReference type="NCBIfam" id="TIGR00419">
    <property type="entry name" value="tim"/>
    <property type="match status" value="1"/>
</dbReference>
<feature type="binding site" evidence="6">
    <location>
        <position position="209"/>
    </location>
    <ligand>
        <name>substrate</name>
    </ligand>
</feature>
<evidence type="ECO:0000313" key="8">
    <source>
        <dbReference type="EMBL" id="MEK9501087.1"/>
    </source>
</evidence>
<reference evidence="8 9" key="1">
    <citation type="submission" date="2024-02" db="EMBL/GenBank/DDBJ databases">
        <title>A novel Gemmatimonadota bacterium.</title>
        <authorList>
            <person name="Du Z.-J."/>
            <person name="Ye Y.-Q."/>
        </authorList>
    </citation>
    <scope>NUCLEOTIDE SEQUENCE [LARGE SCALE GENOMIC DNA]</scope>
    <source>
        <strain evidence="8 9">DH-20</strain>
    </source>
</reference>
<dbReference type="InterPro" id="IPR035990">
    <property type="entry name" value="TIM_sf"/>
</dbReference>
<evidence type="ECO:0000313" key="9">
    <source>
        <dbReference type="Proteomes" id="UP001484239"/>
    </source>
</evidence>
<comment type="pathway">
    <text evidence="6 7">Carbohydrate degradation; glycolysis; D-glyceraldehyde 3-phosphate from glycerone phosphate: step 1/1.</text>
</comment>
<evidence type="ECO:0000256" key="5">
    <source>
        <dbReference type="ARBA" id="ARBA00023235"/>
    </source>
</evidence>
<sequence>MMDRRPVISGNWKMNHGPEAAASFFGELGSAGGAARVIIFPPALSLPAAVEAARGTGVEIGVQNVHAEVSGAFTGENSAAAAREAGATLALIGHSERRHVFGETDDQVAAKVARAVAEGLEPVVCVGETLDERKAGRLEEVLDRQIRAALTTLPSDGAFLIAYEPVWAIGTGETATPDDAAEAHALLRDRLTEARGEVAAAVSILYGGSVKPGNAAELLAADGVDGVLVGGASLRASDFRAIIDAAER</sequence>
<comment type="similarity">
    <text evidence="1 6 7">Belongs to the triosephosphate isomerase family.</text>
</comment>
<dbReference type="PANTHER" id="PTHR21139:SF42">
    <property type="entry name" value="TRIOSEPHOSPHATE ISOMERASE"/>
    <property type="match status" value="1"/>
</dbReference>
<dbReference type="InterPro" id="IPR013785">
    <property type="entry name" value="Aldolase_TIM"/>
</dbReference>
<comment type="catalytic activity">
    <reaction evidence="6 7">
        <text>D-glyceraldehyde 3-phosphate = dihydroxyacetone phosphate</text>
        <dbReference type="Rhea" id="RHEA:18585"/>
        <dbReference type="ChEBI" id="CHEBI:57642"/>
        <dbReference type="ChEBI" id="CHEBI:59776"/>
        <dbReference type="EC" id="5.3.1.1"/>
    </reaction>
</comment>
<dbReference type="PROSITE" id="PS00171">
    <property type="entry name" value="TIM_1"/>
    <property type="match status" value="1"/>
</dbReference>
<comment type="caution">
    <text evidence="8">The sequence shown here is derived from an EMBL/GenBank/DDBJ whole genome shotgun (WGS) entry which is preliminary data.</text>
</comment>
<dbReference type="InterPro" id="IPR022896">
    <property type="entry name" value="TrioseP_Isoase_bac/euk"/>
</dbReference>
<evidence type="ECO:0000256" key="6">
    <source>
        <dbReference type="HAMAP-Rule" id="MF_00147"/>
    </source>
</evidence>
<dbReference type="Gene3D" id="3.20.20.70">
    <property type="entry name" value="Aldolase class I"/>
    <property type="match status" value="1"/>
</dbReference>
<feature type="binding site" evidence="6">
    <location>
        <position position="170"/>
    </location>
    <ligand>
        <name>substrate</name>
    </ligand>
</feature>
<dbReference type="Proteomes" id="UP001484239">
    <property type="component" value="Unassembled WGS sequence"/>
</dbReference>
<keyword evidence="2 6" id="KW-0312">Gluconeogenesis</keyword>
<dbReference type="EMBL" id="JBBHLI010000004">
    <property type="protein sequence ID" value="MEK9501087.1"/>
    <property type="molecule type" value="Genomic_DNA"/>
</dbReference>
<comment type="subunit">
    <text evidence="6 7">Homodimer.</text>
</comment>
<dbReference type="EC" id="5.3.1.1" evidence="6 7"/>
<evidence type="ECO:0000256" key="1">
    <source>
        <dbReference type="ARBA" id="ARBA00007422"/>
    </source>
</evidence>
<evidence type="ECO:0000256" key="2">
    <source>
        <dbReference type="ARBA" id="ARBA00022432"/>
    </source>
</evidence>
<feature type="active site" description="Proton acceptor" evidence="6">
    <location>
        <position position="164"/>
    </location>
</feature>
<dbReference type="Pfam" id="PF00121">
    <property type="entry name" value="TIM"/>
    <property type="match status" value="1"/>
</dbReference>
<feature type="binding site" evidence="6">
    <location>
        <begin position="230"/>
        <end position="231"/>
    </location>
    <ligand>
        <name>substrate</name>
    </ligand>
</feature>
<dbReference type="PROSITE" id="PS51440">
    <property type="entry name" value="TIM_2"/>
    <property type="match status" value="1"/>
</dbReference>
<feature type="active site" description="Electrophile" evidence="6">
    <location>
        <position position="94"/>
    </location>
</feature>
<dbReference type="HAMAP" id="MF_00147_B">
    <property type="entry name" value="TIM_B"/>
    <property type="match status" value="1"/>
</dbReference>
<dbReference type="GO" id="GO:0004807">
    <property type="term" value="F:triose-phosphate isomerase activity"/>
    <property type="evidence" value="ECO:0007669"/>
    <property type="project" value="UniProtKB-EC"/>
</dbReference>
<comment type="pathway">
    <text evidence="6 7">Carbohydrate biosynthesis; gluconeogenesis.</text>
</comment>
<comment type="subcellular location">
    <subcellularLocation>
        <location evidence="6 7">Cytoplasm</location>
    </subcellularLocation>
</comment>
<gene>
    <name evidence="6 8" type="primary">tpiA</name>
    <name evidence="8" type="ORF">WI372_08870</name>
</gene>
<keyword evidence="9" id="KW-1185">Reference proteome</keyword>
<dbReference type="PANTHER" id="PTHR21139">
    <property type="entry name" value="TRIOSEPHOSPHATE ISOMERASE"/>
    <property type="match status" value="1"/>
</dbReference>
<protein>
    <recommendedName>
        <fullName evidence="6 7">Triosephosphate isomerase</fullName>
        <shortName evidence="6">TIM</shortName>
        <shortName evidence="6">TPI</shortName>
        <ecNumber evidence="6 7">5.3.1.1</ecNumber>
    </recommendedName>
    <alternativeName>
        <fullName evidence="6">Triose-phosphate isomerase</fullName>
    </alternativeName>
</protein>
<dbReference type="InterPro" id="IPR000652">
    <property type="entry name" value="Triosephosphate_isomerase"/>
</dbReference>
<organism evidence="8 9">
    <name type="scientific">Gaopeijia maritima</name>
    <dbReference type="NCBI Taxonomy" id="3119007"/>
    <lineage>
        <taxon>Bacteria</taxon>
        <taxon>Pseudomonadati</taxon>
        <taxon>Gemmatimonadota</taxon>
        <taxon>Longimicrobiia</taxon>
        <taxon>Gaopeijiales</taxon>
        <taxon>Gaopeijiaceae</taxon>
        <taxon>Gaopeijia</taxon>
    </lineage>
</organism>
<accession>A0ABU9E8L9</accession>
<dbReference type="InterPro" id="IPR020861">
    <property type="entry name" value="Triosephosphate_isomerase_AS"/>
</dbReference>
<dbReference type="SUPFAM" id="SSF51351">
    <property type="entry name" value="Triosephosphate isomerase (TIM)"/>
    <property type="match status" value="1"/>
</dbReference>
<keyword evidence="3 6" id="KW-0963">Cytoplasm</keyword>
<proteinExistence type="inferred from homology"/>
<evidence type="ECO:0000256" key="4">
    <source>
        <dbReference type="ARBA" id="ARBA00023152"/>
    </source>
</evidence>
<feature type="binding site" evidence="6">
    <location>
        <begin position="11"/>
        <end position="13"/>
    </location>
    <ligand>
        <name>substrate</name>
    </ligand>
</feature>
<dbReference type="CDD" id="cd00311">
    <property type="entry name" value="TIM"/>
    <property type="match status" value="1"/>
</dbReference>
<keyword evidence="4 6" id="KW-0324">Glycolysis</keyword>
<evidence type="ECO:0000256" key="7">
    <source>
        <dbReference type="RuleBase" id="RU363013"/>
    </source>
</evidence>
<comment type="function">
    <text evidence="6">Involved in the gluconeogenesis. Catalyzes stereospecifically the conversion of dihydroxyacetone phosphate (DHAP) to D-glyceraldehyde-3-phosphate (G3P).</text>
</comment>
<evidence type="ECO:0000256" key="3">
    <source>
        <dbReference type="ARBA" id="ARBA00022490"/>
    </source>
</evidence>